<reference evidence="4" key="1">
    <citation type="journal article" date="2019" name="Int. J. Syst. Evol. Microbiol.">
        <title>The Global Catalogue of Microorganisms (GCM) 10K type strain sequencing project: providing services to taxonomists for standard genome sequencing and annotation.</title>
        <authorList>
            <consortium name="The Broad Institute Genomics Platform"/>
            <consortium name="The Broad Institute Genome Sequencing Center for Infectious Disease"/>
            <person name="Wu L."/>
            <person name="Ma J."/>
        </authorList>
    </citation>
    <scope>NUCLEOTIDE SEQUENCE [LARGE SCALE GENOMIC DNA]</scope>
    <source>
        <strain evidence="4">CCUG 50873</strain>
    </source>
</reference>
<organism evidence="3 4">
    <name type="scientific">Williamsia deligens</name>
    <dbReference type="NCBI Taxonomy" id="321325"/>
    <lineage>
        <taxon>Bacteria</taxon>
        <taxon>Bacillati</taxon>
        <taxon>Actinomycetota</taxon>
        <taxon>Actinomycetes</taxon>
        <taxon>Mycobacteriales</taxon>
        <taxon>Nocardiaceae</taxon>
        <taxon>Williamsia</taxon>
    </lineage>
</organism>
<comment type="caution">
    <text evidence="3">The sequence shown here is derived from an EMBL/GenBank/DDBJ whole genome shotgun (WGS) entry which is preliminary data.</text>
</comment>
<dbReference type="RefSeq" id="WP_253646593.1">
    <property type="nucleotide sequence ID" value="NZ_BAAAMO010000002.1"/>
</dbReference>
<gene>
    <name evidence="3" type="ORF">ACFQ04_06895</name>
</gene>
<feature type="transmembrane region" description="Helical" evidence="2">
    <location>
        <begin position="213"/>
        <end position="232"/>
    </location>
</feature>
<sequence>MSTTPQSGPSSDDVRIVADPGPPSATVASIRDRLARELQDALGVVSVTVDSEPLTLDPEGGLMVPELIERTHRDSSAAVVVTEFPRLRGRRELMVEIDHDAATALVSLPALGIAPRRRLVAVIVDAIRRLRDEEATPRVRGARWYPGDTDHAEYLATRSTLGRSRIVLGMVRGNRPWRLIPTLTGVMAAAAATASFGVFYSSIWAMANALSPWRLAGLSVLSIAVMTVWLIVNNRLWERRGELPRYRARLYNAATTMTIVLNAAVLYAGLLVVTLCAAMAVIDEGYLASQIGGDAGLRGYLCLAWLATSMGTVAGAVGSSADSYDDILEATYGYRERARRHREQSAGE</sequence>
<proteinExistence type="predicted"/>
<feature type="transmembrane region" description="Helical" evidence="2">
    <location>
        <begin position="179"/>
        <end position="207"/>
    </location>
</feature>
<feature type="compositionally biased region" description="Polar residues" evidence="1">
    <location>
        <begin position="1"/>
        <end position="10"/>
    </location>
</feature>
<feature type="transmembrane region" description="Helical" evidence="2">
    <location>
        <begin position="253"/>
        <end position="282"/>
    </location>
</feature>
<dbReference type="EMBL" id="JBHTIL010000001">
    <property type="protein sequence ID" value="MFD0925461.1"/>
    <property type="molecule type" value="Genomic_DNA"/>
</dbReference>
<keyword evidence="2" id="KW-1133">Transmembrane helix</keyword>
<feature type="region of interest" description="Disordered" evidence="1">
    <location>
        <begin position="1"/>
        <end position="23"/>
    </location>
</feature>
<evidence type="ECO:0000256" key="1">
    <source>
        <dbReference type="SAM" id="MobiDB-lite"/>
    </source>
</evidence>
<feature type="transmembrane region" description="Helical" evidence="2">
    <location>
        <begin position="297"/>
        <end position="317"/>
    </location>
</feature>
<evidence type="ECO:0000256" key="2">
    <source>
        <dbReference type="SAM" id="Phobius"/>
    </source>
</evidence>
<keyword evidence="2" id="KW-0812">Transmembrane</keyword>
<protein>
    <submittedName>
        <fullName evidence="3">Uncharacterized protein</fullName>
    </submittedName>
</protein>
<keyword evidence="4" id="KW-1185">Reference proteome</keyword>
<name>A0ABW3G4E1_9NOCA</name>
<evidence type="ECO:0000313" key="4">
    <source>
        <dbReference type="Proteomes" id="UP001597068"/>
    </source>
</evidence>
<dbReference type="Proteomes" id="UP001597068">
    <property type="component" value="Unassembled WGS sequence"/>
</dbReference>
<evidence type="ECO:0000313" key="3">
    <source>
        <dbReference type="EMBL" id="MFD0925461.1"/>
    </source>
</evidence>
<accession>A0ABW3G4E1</accession>
<keyword evidence="2" id="KW-0472">Membrane</keyword>